<dbReference type="Pfam" id="PF09694">
    <property type="entry name" value="Gcw_chp"/>
    <property type="match status" value="1"/>
</dbReference>
<dbReference type="AlphaFoldDB" id="A0A4U1BSQ0"/>
<protein>
    <recommendedName>
        <fullName evidence="4">Porin</fullName>
    </recommendedName>
</protein>
<evidence type="ECO:0000313" key="3">
    <source>
        <dbReference type="Proteomes" id="UP000305675"/>
    </source>
</evidence>
<dbReference type="RefSeq" id="WP_136862364.1">
    <property type="nucleotide sequence ID" value="NZ_SWCJ01000003.1"/>
</dbReference>
<evidence type="ECO:0008006" key="4">
    <source>
        <dbReference type="Google" id="ProtNLM"/>
    </source>
</evidence>
<evidence type="ECO:0000256" key="1">
    <source>
        <dbReference type="SAM" id="SignalP"/>
    </source>
</evidence>
<keyword evidence="1" id="KW-0732">Signal</keyword>
<name>A0A4U1BSQ0_9GAMM</name>
<dbReference type="EMBL" id="SWCJ01000003">
    <property type="protein sequence ID" value="TKB56560.1"/>
    <property type="molecule type" value="Genomic_DNA"/>
</dbReference>
<comment type="caution">
    <text evidence="2">The sequence shown here is derived from an EMBL/GenBank/DDBJ whole genome shotgun (WGS) entry which is preliminary data.</text>
</comment>
<sequence length="226" mass="24426">MKTKLIHSLFAVSTLLISGTAMAALDANVGLTSNYLFRGLTQTDDGVALQGGIDYSHDSGIYVGTWASNVDFGDDTSYEIDFYGGYAGAAGELSYDLGYVYYAYPDAGANGESADIDFGEAYLHLGWKYVGVSIIYATNTDDGAEAYDSALYYEGNFNYPISDSLSVGIAVGQQDFDKDNAEDYLNYNLSLTKTTELGDITFMVSDTDLDNDDPKVIIGWGYAFSL</sequence>
<feature type="signal peptide" evidence="1">
    <location>
        <begin position="1"/>
        <end position="23"/>
    </location>
</feature>
<organism evidence="2 3">
    <name type="scientific">Ferrimonas aestuarii</name>
    <dbReference type="NCBI Taxonomy" id="2569539"/>
    <lineage>
        <taxon>Bacteria</taxon>
        <taxon>Pseudomonadati</taxon>
        <taxon>Pseudomonadota</taxon>
        <taxon>Gammaproteobacteria</taxon>
        <taxon>Alteromonadales</taxon>
        <taxon>Ferrimonadaceae</taxon>
        <taxon>Ferrimonas</taxon>
    </lineage>
</organism>
<dbReference type="OrthoDB" id="9793561at2"/>
<evidence type="ECO:0000313" key="2">
    <source>
        <dbReference type="EMBL" id="TKB56560.1"/>
    </source>
</evidence>
<dbReference type="NCBIfam" id="TIGR02001">
    <property type="entry name" value="gcw_chp"/>
    <property type="match status" value="1"/>
</dbReference>
<proteinExistence type="predicted"/>
<reference evidence="2 3" key="1">
    <citation type="submission" date="2019-04" db="EMBL/GenBank/DDBJ databases">
        <authorList>
            <person name="Hwang J.C."/>
        </authorList>
    </citation>
    <scope>NUCLEOTIDE SEQUENCE [LARGE SCALE GENOMIC DNA]</scope>
    <source>
        <strain evidence="2 3">IMCC35002</strain>
    </source>
</reference>
<keyword evidence="3" id="KW-1185">Reference proteome</keyword>
<dbReference type="InterPro" id="IPR010239">
    <property type="entry name" value="CHP02001"/>
</dbReference>
<dbReference type="Proteomes" id="UP000305675">
    <property type="component" value="Unassembled WGS sequence"/>
</dbReference>
<feature type="chain" id="PRO_5020580523" description="Porin" evidence="1">
    <location>
        <begin position="24"/>
        <end position="226"/>
    </location>
</feature>
<gene>
    <name evidence="2" type="ORF">FCL42_05355</name>
</gene>
<accession>A0A4U1BSQ0</accession>